<dbReference type="GO" id="GO:0042158">
    <property type="term" value="P:lipoprotein biosynthetic process"/>
    <property type="evidence" value="ECO:0007669"/>
    <property type="project" value="UniProtKB-UniRule"/>
</dbReference>
<dbReference type="RefSeq" id="WP_156627704.1">
    <property type="nucleotide sequence ID" value="NZ_CACRTO010000048.1"/>
</dbReference>
<evidence type="ECO:0000256" key="5">
    <source>
        <dbReference type="ARBA" id="ARBA00022989"/>
    </source>
</evidence>
<dbReference type="EMBL" id="CACRTO010000048">
    <property type="protein sequence ID" value="VYU64010.1"/>
    <property type="molecule type" value="Genomic_DNA"/>
</dbReference>
<dbReference type="PANTHER" id="PTHR30589">
    <property type="entry name" value="PROLIPOPROTEIN DIACYLGLYCERYL TRANSFERASE"/>
    <property type="match status" value="1"/>
</dbReference>
<evidence type="ECO:0000256" key="2">
    <source>
        <dbReference type="ARBA" id="ARBA00022475"/>
    </source>
</evidence>
<comment type="function">
    <text evidence="7">Catalyzes the transfer of the diacylglyceryl group from phosphatidylglycerol to the sulfhydryl group of the N-terminal cysteine of a prolipoprotein, the first step in the formation of mature lipoproteins.</text>
</comment>
<feature type="transmembrane region" description="Helical" evidence="7">
    <location>
        <begin position="196"/>
        <end position="214"/>
    </location>
</feature>
<accession>A0A6N3GIN8</accession>
<dbReference type="GO" id="GO:0008961">
    <property type="term" value="F:phosphatidylglycerol-prolipoprotein diacylglyceryl transferase activity"/>
    <property type="evidence" value="ECO:0007669"/>
    <property type="project" value="UniProtKB-UniRule"/>
</dbReference>
<evidence type="ECO:0000256" key="4">
    <source>
        <dbReference type="ARBA" id="ARBA00022692"/>
    </source>
</evidence>
<feature type="transmembrane region" description="Helical" evidence="7">
    <location>
        <begin position="46"/>
        <end position="66"/>
    </location>
</feature>
<keyword evidence="8" id="KW-0449">Lipoprotein</keyword>
<gene>
    <name evidence="7 8" type="primary">lgt</name>
    <name evidence="8" type="ORF">CTLFYP3_03255</name>
</gene>
<comment type="subcellular location">
    <subcellularLocation>
        <location evidence="7">Cell membrane</location>
        <topology evidence="7">Multi-pass membrane protein</topology>
    </subcellularLocation>
</comment>
<dbReference type="UniPathway" id="UPA00664"/>
<keyword evidence="8" id="KW-0328">Glycosyltransferase</keyword>
<protein>
    <recommendedName>
        <fullName evidence="7">Phosphatidylglycerol--prolipoprotein diacylglyceryl transferase</fullName>
        <ecNumber evidence="7">2.5.1.145</ecNumber>
    </recommendedName>
</protein>
<feature type="transmembrane region" description="Helical" evidence="7">
    <location>
        <begin position="170"/>
        <end position="189"/>
    </location>
</feature>
<organism evidence="8">
    <name type="scientific">Clostridium tertium</name>
    <dbReference type="NCBI Taxonomy" id="1559"/>
    <lineage>
        <taxon>Bacteria</taxon>
        <taxon>Bacillati</taxon>
        <taxon>Bacillota</taxon>
        <taxon>Clostridia</taxon>
        <taxon>Eubacteriales</taxon>
        <taxon>Clostridiaceae</taxon>
        <taxon>Clostridium</taxon>
    </lineage>
</organism>
<evidence type="ECO:0000256" key="6">
    <source>
        <dbReference type="ARBA" id="ARBA00023136"/>
    </source>
</evidence>
<dbReference type="InterPro" id="IPR001640">
    <property type="entry name" value="Lgt"/>
</dbReference>
<keyword evidence="4 7" id="KW-0812">Transmembrane</keyword>
<evidence type="ECO:0000256" key="7">
    <source>
        <dbReference type="HAMAP-Rule" id="MF_01147"/>
    </source>
</evidence>
<feature type="binding site" evidence="7">
    <location>
        <position position="129"/>
    </location>
    <ligand>
        <name>a 1,2-diacyl-sn-glycero-3-phospho-(1'-sn-glycerol)</name>
        <dbReference type="ChEBI" id="CHEBI:64716"/>
    </ligand>
</feature>
<dbReference type="Pfam" id="PF01790">
    <property type="entry name" value="LGT"/>
    <property type="match status" value="1"/>
</dbReference>
<feature type="transmembrane region" description="Helical" evidence="7">
    <location>
        <begin position="226"/>
        <end position="248"/>
    </location>
</feature>
<keyword evidence="5 7" id="KW-1133">Transmembrane helix</keyword>
<feature type="transmembrane region" description="Helical" evidence="7">
    <location>
        <begin position="86"/>
        <end position="103"/>
    </location>
</feature>
<dbReference type="HAMAP" id="MF_01147">
    <property type="entry name" value="Lgt"/>
    <property type="match status" value="1"/>
</dbReference>
<dbReference type="PANTHER" id="PTHR30589:SF0">
    <property type="entry name" value="PHOSPHATIDYLGLYCEROL--PROLIPOPROTEIN DIACYLGLYCERYL TRANSFERASE"/>
    <property type="match status" value="1"/>
</dbReference>
<feature type="transmembrane region" description="Helical" evidence="7">
    <location>
        <begin position="13"/>
        <end position="34"/>
    </location>
</feature>
<comment type="pathway">
    <text evidence="7">Protein modification; lipoprotein biosynthesis (diacylglyceryl transfer).</text>
</comment>
<evidence type="ECO:0000313" key="8">
    <source>
        <dbReference type="EMBL" id="VYU64010.1"/>
    </source>
</evidence>
<comment type="catalytic activity">
    <reaction evidence="7">
        <text>L-cysteinyl-[prolipoprotein] + a 1,2-diacyl-sn-glycero-3-phospho-(1'-sn-glycerol) = an S-1,2-diacyl-sn-glyceryl-L-cysteinyl-[prolipoprotein] + sn-glycerol 1-phosphate + H(+)</text>
        <dbReference type="Rhea" id="RHEA:56712"/>
        <dbReference type="Rhea" id="RHEA-COMP:14679"/>
        <dbReference type="Rhea" id="RHEA-COMP:14680"/>
        <dbReference type="ChEBI" id="CHEBI:15378"/>
        <dbReference type="ChEBI" id="CHEBI:29950"/>
        <dbReference type="ChEBI" id="CHEBI:57685"/>
        <dbReference type="ChEBI" id="CHEBI:64716"/>
        <dbReference type="ChEBI" id="CHEBI:140658"/>
        <dbReference type="EC" id="2.5.1.145"/>
    </reaction>
</comment>
<dbReference type="AlphaFoldDB" id="A0A6N3GIN8"/>
<name>A0A6N3GIN8_9CLOT</name>
<dbReference type="PROSITE" id="PS01311">
    <property type="entry name" value="LGT"/>
    <property type="match status" value="1"/>
</dbReference>
<reference evidence="8" key="1">
    <citation type="submission" date="2019-11" db="EMBL/GenBank/DDBJ databases">
        <authorList>
            <person name="Feng L."/>
        </authorList>
    </citation>
    <scope>NUCLEOTIDE SEQUENCE</scope>
    <source>
        <strain evidence="8">CTertiumLFYP3</strain>
    </source>
</reference>
<keyword evidence="3 7" id="KW-0808">Transferase</keyword>
<evidence type="ECO:0000256" key="1">
    <source>
        <dbReference type="ARBA" id="ARBA00007150"/>
    </source>
</evidence>
<dbReference type="GO" id="GO:0005886">
    <property type="term" value="C:plasma membrane"/>
    <property type="evidence" value="ECO:0007669"/>
    <property type="project" value="UniProtKB-SubCell"/>
</dbReference>
<sequence>MNPVAFDVFGLEIRWYGVIISMGVIAAMLLIYMLAKKKDLNYDTIIDAFLVTFPISIIGARLYYVAFEFENFNSFMDMINIRNGGMAIHGGVIAALISGYIFAKYKKINFLKYVDVIMPGVILAQAIGRWGNFMNQEAHGGPVTQEFISKFPEFIQQGMLIRGTYYHPTFLYESIWNLLVCIILVYILLKKKEGKDGVILGGYMILYSIGRFFIEGLRTDSLMFMGLRTAQIVSLLGIVFGIGLIIWVNRMNKKQA</sequence>
<comment type="similarity">
    <text evidence="1 7">Belongs to the Lgt family.</text>
</comment>
<proteinExistence type="inferred from homology"/>
<dbReference type="NCBIfam" id="TIGR00544">
    <property type="entry name" value="lgt"/>
    <property type="match status" value="1"/>
</dbReference>
<evidence type="ECO:0000256" key="3">
    <source>
        <dbReference type="ARBA" id="ARBA00022679"/>
    </source>
</evidence>
<keyword evidence="2 7" id="KW-1003">Cell membrane</keyword>
<dbReference type="EC" id="2.5.1.145" evidence="7"/>
<keyword evidence="6 7" id="KW-0472">Membrane</keyword>